<dbReference type="STRING" id="29172.A0A0D8XZM0"/>
<dbReference type="AlphaFoldDB" id="A0A0D8XZM0"/>
<sequence>MSICRAYHRPIAPTYEEVLAFQKQVAIMWDSDQPSTSKQAIEIGGHNSAIQMVENEPLFTDSYDGIEEFCGESGIDSPEPGELVDGGVITFNSERKDKDEIEEGEYMEWNSDNNYHPAQSLIKANDDESDVFDRIDSSNTGESDAISLTESPLSNDHLSFPIFNDQLLESPTRIDYFGKSDKVSTLHSGYAT</sequence>
<organism evidence="1 2">
    <name type="scientific">Dictyocaulus viviparus</name>
    <name type="common">Bovine lungworm</name>
    <dbReference type="NCBI Taxonomy" id="29172"/>
    <lineage>
        <taxon>Eukaryota</taxon>
        <taxon>Metazoa</taxon>
        <taxon>Ecdysozoa</taxon>
        <taxon>Nematoda</taxon>
        <taxon>Chromadorea</taxon>
        <taxon>Rhabditida</taxon>
        <taxon>Rhabditina</taxon>
        <taxon>Rhabditomorpha</taxon>
        <taxon>Strongyloidea</taxon>
        <taxon>Metastrongylidae</taxon>
        <taxon>Dictyocaulus</taxon>
    </lineage>
</organism>
<dbReference type="Proteomes" id="UP000053766">
    <property type="component" value="Unassembled WGS sequence"/>
</dbReference>
<accession>A0A0D8XZM0</accession>
<dbReference type="OrthoDB" id="5850535at2759"/>
<reference evidence="2" key="2">
    <citation type="journal article" date="2016" name="Sci. Rep.">
        <title>Dictyocaulus viviparus genome, variome and transcriptome elucidate lungworm biology and support future intervention.</title>
        <authorList>
            <person name="McNulty S.N."/>
            <person name="Strube C."/>
            <person name="Rosa B.A."/>
            <person name="Martin J.C."/>
            <person name="Tyagi R."/>
            <person name="Choi Y.J."/>
            <person name="Wang Q."/>
            <person name="Hallsworth Pepin K."/>
            <person name="Zhang X."/>
            <person name="Ozersky P."/>
            <person name="Wilson R.K."/>
            <person name="Sternberg P.W."/>
            <person name="Gasser R.B."/>
            <person name="Mitreva M."/>
        </authorList>
    </citation>
    <scope>NUCLEOTIDE SEQUENCE [LARGE SCALE GENOMIC DNA]</scope>
    <source>
        <strain evidence="2">HannoverDv2000</strain>
    </source>
</reference>
<protein>
    <submittedName>
        <fullName evidence="1">Uncharacterized protein</fullName>
    </submittedName>
</protein>
<reference evidence="1 2" key="1">
    <citation type="submission" date="2013-11" db="EMBL/GenBank/DDBJ databases">
        <title>Draft genome of the bovine lungworm Dictyocaulus viviparus.</title>
        <authorList>
            <person name="Mitreva M."/>
        </authorList>
    </citation>
    <scope>NUCLEOTIDE SEQUENCE [LARGE SCALE GENOMIC DNA]</scope>
    <source>
        <strain evidence="1 2">HannoverDv2000</strain>
    </source>
</reference>
<keyword evidence="2" id="KW-1185">Reference proteome</keyword>
<evidence type="ECO:0000313" key="2">
    <source>
        <dbReference type="Proteomes" id="UP000053766"/>
    </source>
</evidence>
<dbReference type="EMBL" id="KN716220">
    <property type="protein sequence ID" value="KJH49915.1"/>
    <property type="molecule type" value="Genomic_DNA"/>
</dbReference>
<proteinExistence type="predicted"/>
<evidence type="ECO:0000313" key="1">
    <source>
        <dbReference type="EMBL" id="KJH49915.1"/>
    </source>
</evidence>
<name>A0A0D8XZM0_DICVI</name>
<gene>
    <name evidence="1" type="ORF">DICVIV_03945</name>
</gene>